<feature type="domain" description="ATP-grasp" evidence="2">
    <location>
        <begin position="110"/>
        <end position="281"/>
    </location>
</feature>
<dbReference type="PROSITE" id="PS50975">
    <property type="entry name" value="ATP_GRASP"/>
    <property type="match status" value="1"/>
</dbReference>
<keyword evidence="4" id="KW-1185">Reference proteome</keyword>
<accession>A0ABX2GRT1</accession>
<evidence type="ECO:0000313" key="4">
    <source>
        <dbReference type="Proteomes" id="UP000822152"/>
    </source>
</evidence>
<name>A0ABX2GRT1_9FIRM</name>
<reference evidence="3 4" key="1">
    <citation type="journal article" date="2020" name="Cell Host Microbe">
        <title>Functional and Genomic Variation between Human-Derived Isolates of Lachnospiraceae Reveals Inter- and Intra-Species Diversity.</title>
        <authorList>
            <person name="Sorbara M.T."/>
            <person name="Littmann E.R."/>
            <person name="Fontana E."/>
            <person name="Moody T.U."/>
            <person name="Kohout C.E."/>
            <person name="Gjonbalaj M."/>
            <person name="Eaton V."/>
            <person name="Seok R."/>
            <person name="Leiner I.M."/>
            <person name="Pamer E.G."/>
        </authorList>
    </citation>
    <scope>NUCLEOTIDE SEQUENCE [LARGE SCALE GENOMIC DNA]</scope>
    <source>
        <strain evidence="3 4">MSK.20.11</strain>
    </source>
</reference>
<dbReference type="EMBL" id="JAAIPF010000046">
    <property type="protein sequence ID" value="NSF75108.1"/>
    <property type="molecule type" value="Genomic_DNA"/>
</dbReference>
<dbReference type="InterPro" id="IPR036412">
    <property type="entry name" value="HAD-like_sf"/>
</dbReference>
<dbReference type="Pfam" id="PF15632">
    <property type="entry name" value="ATPgrasp_Ter"/>
    <property type="match status" value="1"/>
</dbReference>
<sequence>MKSNVMIFGGGGYNAVQVYFSLKNSVRFHPIMAGSYDNHATYISKDAIIDLPFTKDENFIEKLNECVQAHNIKFIIPTHDSAALTLMENQERIKATVVCSCLETTRMCRYKSLTYKALEGADFLPTIYTYNAPEFPLFAKDDVGQGGRNARLVRTKDELEKLKSDPVEYVLCEYLPGKEVTIDCFTDRHGVLRFTQPRYRERLMNGITARTSNAEMTEELLHIVTEISRRIKFRGYWFVQCKADSDGKFKLMEISTRFAGTFDLSKSLDVNLPLLALCDFSEMEVDFTPNKYKISLDKTYIDRYKIDYPYGRVYLDFDDTLVFGRSKYNTEAMRFVYQCLNKGISIVLITKHEYDIHETMKKIRLSENIFDEIVEVPLDRKKYEFMDVTIPSIFIDNAYAERKAVKEHLGIPTFDVSNFDCLIDWSEE</sequence>
<dbReference type="Proteomes" id="UP000822152">
    <property type="component" value="Unassembled WGS sequence"/>
</dbReference>
<evidence type="ECO:0000256" key="1">
    <source>
        <dbReference type="PROSITE-ProRule" id="PRU00409"/>
    </source>
</evidence>
<evidence type="ECO:0000313" key="3">
    <source>
        <dbReference type="EMBL" id="NSF75108.1"/>
    </source>
</evidence>
<proteinExistence type="predicted"/>
<dbReference type="SUPFAM" id="SSF56784">
    <property type="entry name" value="HAD-like"/>
    <property type="match status" value="1"/>
</dbReference>
<comment type="caution">
    <text evidence="3">The sequence shown here is derived from an EMBL/GenBank/DDBJ whole genome shotgun (WGS) entry which is preliminary data.</text>
</comment>
<dbReference type="Gene3D" id="3.30.470.20">
    <property type="entry name" value="ATP-grasp fold, B domain"/>
    <property type="match status" value="1"/>
</dbReference>
<protein>
    <submittedName>
        <fullName evidence="3">Carbamoylphosphate synthase large subunit short form</fullName>
    </submittedName>
</protein>
<dbReference type="SUPFAM" id="SSF56059">
    <property type="entry name" value="Glutathione synthetase ATP-binding domain-like"/>
    <property type="match status" value="1"/>
</dbReference>
<gene>
    <name evidence="3" type="ORF">G4952_15180</name>
</gene>
<keyword evidence="1" id="KW-0547">Nucleotide-binding</keyword>
<organism evidence="3 4">
    <name type="scientific">Blautia wexlerae</name>
    <dbReference type="NCBI Taxonomy" id="418240"/>
    <lineage>
        <taxon>Bacteria</taxon>
        <taxon>Bacillati</taxon>
        <taxon>Bacillota</taxon>
        <taxon>Clostridia</taxon>
        <taxon>Lachnospirales</taxon>
        <taxon>Lachnospiraceae</taxon>
        <taxon>Blautia</taxon>
    </lineage>
</organism>
<dbReference type="Gene3D" id="3.40.50.20">
    <property type="match status" value="1"/>
</dbReference>
<keyword evidence="1" id="KW-0067">ATP-binding</keyword>
<dbReference type="RefSeq" id="WP_173744317.1">
    <property type="nucleotide sequence ID" value="NZ_JAAIPF010000046.1"/>
</dbReference>
<dbReference type="InterPro" id="IPR011761">
    <property type="entry name" value="ATP-grasp"/>
</dbReference>
<evidence type="ECO:0000259" key="2">
    <source>
        <dbReference type="PROSITE" id="PS50975"/>
    </source>
</evidence>